<evidence type="ECO:0000313" key="2">
    <source>
        <dbReference type="EMBL" id="KAH9377370.1"/>
    </source>
</evidence>
<dbReference type="VEuPathDB" id="VectorBase:HLOH_049219"/>
<keyword evidence="1" id="KW-0472">Membrane</keyword>
<sequence>MGDLGLNDCRICSLHIQFFLTTIQESPVRREHTWVILLFRIVANIVCAMTLESAFVDPDLLDSTQVLAACLVVFAGTLTTLHLLVAGQDNSRLVASHRFLQLFT</sequence>
<evidence type="ECO:0000313" key="3">
    <source>
        <dbReference type="Proteomes" id="UP000821853"/>
    </source>
</evidence>
<keyword evidence="3" id="KW-1185">Reference proteome</keyword>
<proteinExistence type="predicted"/>
<organism evidence="2 3">
    <name type="scientific">Haemaphysalis longicornis</name>
    <name type="common">Bush tick</name>
    <dbReference type="NCBI Taxonomy" id="44386"/>
    <lineage>
        <taxon>Eukaryota</taxon>
        <taxon>Metazoa</taxon>
        <taxon>Ecdysozoa</taxon>
        <taxon>Arthropoda</taxon>
        <taxon>Chelicerata</taxon>
        <taxon>Arachnida</taxon>
        <taxon>Acari</taxon>
        <taxon>Parasitiformes</taxon>
        <taxon>Ixodida</taxon>
        <taxon>Ixodoidea</taxon>
        <taxon>Ixodidae</taxon>
        <taxon>Haemaphysalinae</taxon>
        <taxon>Haemaphysalis</taxon>
    </lineage>
</organism>
<reference evidence="2 3" key="1">
    <citation type="journal article" date="2020" name="Cell">
        <title>Large-Scale Comparative Analyses of Tick Genomes Elucidate Their Genetic Diversity and Vector Capacities.</title>
        <authorList>
            <consortium name="Tick Genome and Microbiome Consortium (TIGMIC)"/>
            <person name="Jia N."/>
            <person name="Wang J."/>
            <person name="Shi W."/>
            <person name="Du L."/>
            <person name="Sun Y."/>
            <person name="Zhan W."/>
            <person name="Jiang J.F."/>
            <person name="Wang Q."/>
            <person name="Zhang B."/>
            <person name="Ji P."/>
            <person name="Bell-Sakyi L."/>
            <person name="Cui X.M."/>
            <person name="Yuan T.T."/>
            <person name="Jiang B.G."/>
            <person name="Yang W.F."/>
            <person name="Lam T.T."/>
            <person name="Chang Q.C."/>
            <person name="Ding S.J."/>
            <person name="Wang X.J."/>
            <person name="Zhu J.G."/>
            <person name="Ruan X.D."/>
            <person name="Zhao L."/>
            <person name="Wei J.T."/>
            <person name="Ye R.Z."/>
            <person name="Que T.C."/>
            <person name="Du C.H."/>
            <person name="Zhou Y.H."/>
            <person name="Cheng J.X."/>
            <person name="Dai P.F."/>
            <person name="Guo W.B."/>
            <person name="Han X.H."/>
            <person name="Huang E.J."/>
            <person name="Li L.F."/>
            <person name="Wei W."/>
            <person name="Gao Y.C."/>
            <person name="Liu J.Z."/>
            <person name="Shao H.Z."/>
            <person name="Wang X."/>
            <person name="Wang C.C."/>
            <person name="Yang T.C."/>
            <person name="Huo Q.B."/>
            <person name="Li W."/>
            <person name="Chen H.Y."/>
            <person name="Chen S.E."/>
            <person name="Zhou L.G."/>
            <person name="Ni X.B."/>
            <person name="Tian J.H."/>
            <person name="Sheng Y."/>
            <person name="Liu T."/>
            <person name="Pan Y.S."/>
            <person name="Xia L.Y."/>
            <person name="Li J."/>
            <person name="Zhao F."/>
            <person name="Cao W.C."/>
        </authorList>
    </citation>
    <scope>NUCLEOTIDE SEQUENCE [LARGE SCALE GENOMIC DNA]</scope>
    <source>
        <strain evidence="2">HaeL-2018</strain>
    </source>
</reference>
<name>A0A9J6GQ42_HAELO</name>
<feature type="transmembrane region" description="Helical" evidence="1">
    <location>
        <begin position="34"/>
        <end position="54"/>
    </location>
</feature>
<evidence type="ECO:0000256" key="1">
    <source>
        <dbReference type="SAM" id="Phobius"/>
    </source>
</evidence>
<dbReference type="AlphaFoldDB" id="A0A9J6GQ42"/>
<feature type="transmembrane region" description="Helical" evidence="1">
    <location>
        <begin position="66"/>
        <end position="86"/>
    </location>
</feature>
<protein>
    <submittedName>
        <fullName evidence="2">Uncharacterized protein</fullName>
    </submittedName>
</protein>
<accession>A0A9J6GQ42</accession>
<dbReference type="OrthoDB" id="6504049at2759"/>
<keyword evidence="1" id="KW-1133">Transmembrane helix</keyword>
<dbReference type="EMBL" id="JABSTR010000008">
    <property type="protein sequence ID" value="KAH9377370.1"/>
    <property type="molecule type" value="Genomic_DNA"/>
</dbReference>
<comment type="caution">
    <text evidence="2">The sequence shown here is derived from an EMBL/GenBank/DDBJ whole genome shotgun (WGS) entry which is preliminary data.</text>
</comment>
<dbReference type="Proteomes" id="UP000821853">
    <property type="component" value="Unassembled WGS sequence"/>
</dbReference>
<gene>
    <name evidence="2" type="ORF">HPB48_021313</name>
</gene>
<keyword evidence="1" id="KW-0812">Transmembrane</keyword>